<dbReference type="NCBIfam" id="NF005591">
    <property type="entry name" value="PRK07318.1"/>
    <property type="match status" value="1"/>
</dbReference>
<dbReference type="PANTHER" id="PTHR43808">
    <property type="entry name" value="ACETYLORNITHINE DEACETYLASE"/>
    <property type="match status" value="1"/>
</dbReference>
<dbReference type="GeneID" id="93844895"/>
<dbReference type="CDD" id="cd03888">
    <property type="entry name" value="M20_PepV"/>
    <property type="match status" value="1"/>
</dbReference>
<reference evidence="9 10" key="1">
    <citation type="submission" date="2019-07" db="EMBL/GenBank/DDBJ databases">
        <title>Whole genome shotgun sequence of Staphylococcus gallinarum NBRC 109767.</title>
        <authorList>
            <person name="Hosoyama A."/>
            <person name="Uohara A."/>
            <person name="Ohji S."/>
            <person name="Ichikawa N."/>
        </authorList>
    </citation>
    <scope>NUCLEOTIDE SEQUENCE [LARGE SCALE GENOMIC DNA]</scope>
    <source>
        <strain evidence="9 10">NBRC 109767</strain>
    </source>
</reference>
<evidence type="ECO:0000256" key="5">
    <source>
        <dbReference type="ARBA" id="ARBA00022801"/>
    </source>
</evidence>
<protein>
    <submittedName>
        <fullName evidence="9">Dipeptidase</fullName>
    </submittedName>
</protein>
<keyword evidence="7" id="KW-0224">Dipeptidase</keyword>
<dbReference type="SUPFAM" id="SSF55031">
    <property type="entry name" value="Bacterial exopeptidase dimerisation domain"/>
    <property type="match status" value="1"/>
</dbReference>
<dbReference type="EMBL" id="BKAX01000003">
    <property type="protein sequence ID" value="GEQ05444.1"/>
    <property type="molecule type" value="Genomic_DNA"/>
</dbReference>
<evidence type="ECO:0000256" key="3">
    <source>
        <dbReference type="ARBA" id="ARBA00022670"/>
    </source>
</evidence>
<evidence type="ECO:0000313" key="9">
    <source>
        <dbReference type="EMBL" id="GEQ05444.1"/>
    </source>
</evidence>
<dbReference type="InterPro" id="IPR050072">
    <property type="entry name" value="Peptidase_M20A"/>
</dbReference>
<evidence type="ECO:0000256" key="2">
    <source>
        <dbReference type="ARBA" id="ARBA00006247"/>
    </source>
</evidence>
<evidence type="ECO:0000256" key="8">
    <source>
        <dbReference type="ARBA" id="ARBA00023049"/>
    </source>
</evidence>
<comment type="similarity">
    <text evidence="2">Belongs to the peptidase M20A family.</text>
</comment>
<dbReference type="SUPFAM" id="SSF53187">
    <property type="entry name" value="Zn-dependent exopeptidases"/>
    <property type="match status" value="1"/>
</dbReference>
<evidence type="ECO:0000256" key="7">
    <source>
        <dbReference type="ARBA" id="ARBA00022997"/>
    </source>
</evidence>
<keyword evidence="4" id="KW-0479">Metal-binding</keyword>
<proteinExistence type="inferred from homology"/>
<keyword evidence="6" id="KW-0862">Zinc</keyword>
<name>A0ABQ0Y224_STAGA</name>
<dbReference type="InterPro" id="IPR036264">
    <property type="entry name" value="Bact_exopeptidase_dim_dom"/>
</dbReference>
<dbReference type="NCBIfam" id="TIGR01887">
    <property type="entry name" value="dipeptidaselike"/>
    <property type="match status" value="1"/>
</dbReference>
<dbReference type="PANTHER" id="PTHR43808:SF31">
    <property type="entry name" value="N-ACETYL-L-CITRULLINE DEACETYLASE"/>
    <property type="match status" value="1"/>
</dbReference>
<keyword evidence="5" id="KW-0378">Hydrolase</keyword>
<dbReference type="Gene3D" id="3.40.630.10">
    <property type="entry name" value="Zn peptidases"/>
    <property type="match status" value="1"/>
</dbReference>
<dbReference type="Gene3D" id="3.30.70.360">
    <property type="match status" value="2"/>
</dbReference>
<sequence length="469" mass="52773">MWREKVQEYENQIIEDLKGLLAIESVRDDSKSSTENPVGPGPRQALDYMYKIAERDGFGTHDVDHIAGRIEVGSGEDVFGILCHVDVVPAGEGWDTNPFDPVVTEDKVIARGTLDDKGPTIAAYYAVKILNDMKVNWKKRIHIIIGTDEESDWKCTDRYFKTEEMPALGFAPDAEFPAIHGEKGISTFDVIQNEQAEEQDEPEYELRSFTSGQRYNMVPDEAEAHINVKENMTDVIQNFEQFLVDNQLEGESSVDSGVLVLNVQGKAVHGMDPSIGINAGLYLLNFLSQLDLDKSAANFVDFSEKYLFNSHFGEKMGMKYHTEIMGDVTTNIGVIEYNNTKGGKFGINLRYPEGFEFDEAMSRFTKEIAELGFSIELGKNQTPHYVEKDDPFVQTLVQAYRNQTGDESEPYTIGGGTYARNLDKGVAFGAMFDDSEDLMHQKNEYITKKQLFNATSIYLESLYALCVEE</sequence>
<keyword evidence="8" id="KW-0482">Metalloprotease</keyword>
<accession>A0ABQ0Y224</accession>
<comment type="caution">
    <text evidence="9">The sequence shown here is derived from an EMBL/GenBank/DDBJ whole genome shotgun (WGS) entry which is preliminary data.</text>
</comment>
<dbReference type="RefSeq" id="WP_042738389.1">
    <property type="nucleotide sequence ID" value="NZ_BKAX01000003.1"/>
</dbReference>
<organism evidence="9 10">
    <name type="scientific">Staphylococcus gallinarum</name>
    <dbReference type="NCBI Taxonomy" id="1293"/>
    <lineage>
        <taxon>Bacteria</taxon>
        <taxon>Bacillati</taxon>
        <taxon>Bacillota</taxon>
        <taxon>Bacilli</taxon>
        <taxon>Bacillales</taxon>
        <taxon>Staphylococcaceae</taxon>
        <taxon>Staphylococcus</taxon>
    </lineage>
</organism>
<dbReference type="InterPro" id="IPR002933">
    <property type="entry name" value="Peptidase_M20"/>
</dbReference>
<dbReference type="Pfam" id="PF01546">
    <property type="entry name" value="Peptidase_M20"/>
    <property type="match status" value="1"/>
</dbReference>
<evidence type="ECO:0000256" key="4">
    <source>
        <dbReference type="ARBA" id="ARBA00022723"/>
    </source>
</evidence>
<dbReference type="Proteomes" id="UP000321057">
    <property type="component" value="Unassembled WGS sequence"/>
</dbReference>
<keyword evidence="3" id="KW-0645">Protease</keyword>
<evidence type="ECO:0000313" key="10">
    <source>
        <dbReference type="Proteomes" id="UP000321057"/>
    </source>
</evidence>
<keyword evidence="10" id="KW-1185">Reference proteome</keyword>
<gene>
    <name evidence="9" type="ORF">SGA02_12720</name>
</gene>
<comment type="cofactor">
    <cofactor evidence="1">
        <name>Zn(2+)</name>
        <dbReference type="ChEBI" id="CHEBI:29105"/>
    </cofactor>
</comment>
<dbReference type="InterPro" id="IPR010964">
    <property type="entry name" value="M20A_pepV-rel"/>
</dbReference>
<evidence type="ECO:0000256" key="6">
    <source>
        <dbReference type="ARBA" id="ARBA00022833"/>
    </source>
</evidence>
<evidence type="ECO:0000256" key="1">
    <source>
        <dbReference type="ARBA" id="ARBA00001947"/>
    </source>
</evidence>